<keyword evidence="3" id="KW-1185">Reference proteome</keyword>
<dbReference type="RefSeq" id="WP_038062938.1">
    <property type="nucleotide sequence ID" value="NZ_JPSL02000039.1"/>
</dbReference>
<organism evidence="2 3">
    <name type="scientific">Thermus filiformis</name>
    <dbReference type="NCBI Taxonomy" id="276"/>
    <lineage>
        <taxon>Bacteria</taxon>
        <taxon>Thermotogati</taxon>
        <taxon>Deinococcota</taxon>
        <taxon>Deinococci</taxon>
        <taxon>Thermales</taxon>
        <taxon>Thermaceae</taxon>
        <taxon>Thermus</taxon>
    </lineage>
</organism>
<dbReference type="Gene3D" id="2.60.40.10">
    <property type="entry name" value="Immunoglobulins"/>
    <property type="match status" value="1"/>
</dbReference>
<evidence type="ECO:0008006" key="4">
    <source>
        <dbReference type="Google" id="ProtNLM"/>
    </source>
</evidence>
<evidence type="ECO:0000313" key="2">
    <source>
        <dbReference type="EMBL" id="KGQ22360.2"/>
    </source>
</evidence>
<feature type="chain" id="PRO_5002007808" description="Lipoprotein" evidence="1">
    <location>
        <begin position="24"/>
        <end position="141"/>
    </location>
</feature>
<dbReference type="Proteomes" id="UP000030364">
    <property type="component" value="Unassembled WGS sequence"/>
</dbReference>
<reference evidence="2 3" key="1">
    <citation type="journal article" date="2015" name="Genome Announc.">
        <title>Draft Genome Sequence of the Thermophile Thermus filiformis ATCC 43280, Producer of Carotenoid-(Di)glucoside-Branched Fatty Acid (Di)esters and Source of Hyperthermostable Enzymes of Biotechnological Interest.</title>
        <authorList>
            <person name="Mandelli F."/>
            <person name="Oliveira Ramires B."/>
            <person name="Couger M.B."/>
            <person name="Paixao D.A."/>
            <person name="Camilo C.M."/>
            <person name="Polikarpov I."/>
            <person name="Prade R."/>
            <person name="Riano-Pachon D.M."/>
            <person name="Squina F.M."/>
        </authorList>
    </citation>
    <scope>NUCLEOTIDE SEQUENCE [LARGE SCALE GENOMIC DNA]</scope>
    <source>
        <strain evidence="2 3">ATCC 43280</strain>
    </source>
</reference>
<dbReference type="PROSITE" id="PS51257">
    <property type="entry name" value="PROKAR_LIPOPROTEIN"/>
    <property type="match status" value="1"/>
</dbReference>
<dbReference type="AlphaFoldDB" id="A0A0A2WVM5"/>
<feature type="signal peptide" evidence="1">
    <location>
        <begin position="1"/>
        <end position="23"/>
    </location>
</feature>
<accession>A0A0A2WVM5</accession>
<comment type="caution">
    <text evidence="2">The sequence shown here is derived from an EMBL/GenBank/DDBJ whole genome shotgun (WGS) entry which is preliminary data.</text>
</comment>
<proteinExistence type="predicted"/>
<dbReference type="OrthoDB" id="32175at2"/>
<gene>
    <name evidence="2" type="ORF">THFILI_06685</name>
</gene>
<protein>
    <recommendedName>
        <fullName evidence="4">Lipoprotein</fullName>
    </recommendedName>
</protein>
<evidence type="ECO:0000313" key="3">
    <source>
        <dbReference type="Proteomes" id="UP000030364"/>
    </source>
</evidence>
<dbReference type="EMBL" id="JPSL02000039">
    <property type="protein sequence ID" value="KGQ22360.2"/>
    <property type="molecule type" value="Genomic_DNA"/>
</dbReference>
<name>A0A0A2WVM5_THEFI</name>
<keyword evidence="1" id="KW-0732">Signal</keyword>
<sequence>MKKTGLGLLLALALAACTSPSGIRTTGSLRIQGVQPNVVAGCVVRAGDWMALKGNTFGTQEDWDSGQNYVLFPPDLLASAELTRESDPATLFFQVPQGATSGTLQVHVEGVGDAEIPIQVMASAYTPQMAVPVCEAPTPPE</sequence>
<evidence type="ECO:0000256" key="1">
    <source>
        <dbReference type="SAM" id="SignalP"/>
    </source>
</evidence>
<dbReference type="InterPro" id="IPR013783">
    <property type="entry name" value="Ig-like_fold"/>
</dbReference>